<dbReference type="EMBL" id="KB095811">
    <property type="protein sequence ID" value="ESO12275.1"/>
    <property type="molecule type" value="Genomic_DNA"/>
</dbReference>
<keyword evidence="2" id="KW-0472">Membrane</keyword>
<accession>T1EN78</accession>
<feature type="domain" description="WD repeat-containing protein 54 beta-propeller" evidence="3">
    <location>
        <begin position="76"/>
        <end position="190"/>
    </location>
</feature>
<dbReference type="InterPro" id="IPR015943">
    <property type="entry name" value="WD40/YVTN_repeat-like_dom_sf"/>
</dbReference>
<feature type="transmembrane region" description="Helical" evidence="2">
    <location>
        <begin position="36"/>
        <end position="53"/>
    </location>
</feature>
<dbReference type="Pfam" id="PF21031">
    <property type="entry name" value="WDR54"/>
    <property type="match status" value="1"/>
</dbReference>
<reference evidence="6" key="1">
    <citation type="submission" date="2012-12" db="EMBL/GenBank/DDBJ databases">
        <authorList>
            <person name="Hellsten U."/>
            <person name="Grimwood J."/>
            <person name="Chapman J.A."/>
            <person name="Shapiro H."/>
            <person name="Aerts A."/>
            <person name="Otillar R.P."/>
            <person name="Terry A.Y."/>
            <person name="Boore J.L."/>
            <person name="Simakov O."/>
            <person name="Marletaz F."/>
            <person name="Cho S.-J."/>
            <person name="Edsinger-Gonzales E."/>
            <person name="Havlak P."/>
            <person name="Kuo D.-H."/>
            <person name="Larsson T."/>
            <person name="Lv J."/>
            <person name="Arendt D."/>
            <person name="Savage R."/>
            <person name="Osoegawa K."/>
            <person name="de Jong P."/>
            <person name="Lindberg D.R."/>
            <person name="Seaver E.C."/>
            <person name="Weisblat D.A."/>
            <person name="Putnam N.H."/>
            <person name="Grigoriev I.V."/>
            <person name="Rokhsar D.S."/>
        </authorList>
    </citation>
    <scope>NUCLEOTIDE SEQUENCE</scope>
</reference>
<dbReference type="SMART" id="SM00320">
    <property type="entry name" value="WD40"/>
    <property type="match status" value="2"/>
</dbReference>
<dbReference type="PROSITE" id="PS50294">
    <property type="entry name" value="WD_REPEATS_REGION"/>
    <property type="match status" value="1"/>
</dbReference>
<dbReference type="InterPro" id="IPR049546">
    <property type="entry name" value="WDR54_beta_prop"/>
</dbReference>
<gene>
    <name evidence="5" type="primary">20198028</name>
    <name evidence="4" type="ORF">HELRODRAFT_158756</name>
</gene>
<reference evidence="5" key="3">
    <citation type="submission" date="2015-06" db="UniProtKB">
        <authorList>
            <consortium name="EnsemblMetazoa"/>
        </authorList>
    </citation>
    <scope>IDENTIFICATION</scope>
</reference>
<evidence type="ECO:0000313" key="6">
    <source>
        <dbReference type="Proteomes" id="UP000015101"/>
    </source>
</evidence>
<dbReference type="HOGENOM" id="CLU_1410216_0_0_1"/>
<dbReference type="Proteomes" id="UP000015101">
    <property type="component" value="Unassembled WGS sequence"/>
</dbReference>
<dbReference type="AlphaFoldDB" id="T1EN78"/>
<dbReference type="InterPro" id="IPR036322">
    <property type="entry name" value="WD40_repeat_dom_sf"/>
</dbReference>
<evidence type="ECO:0000256" key="2">
    <source>
        <dbReference type="SAM" id="Phobius"/>
    </source>
</evidence>
<dbReference type="RefSeq" id="XP_009008995.1">
    <property type="nucleotide sequence ID" value="XM_009010747.1"/>
</dbReference>
<evidence type="ECO:0000256" key="1">
    <source>
        <dbReference type="PROSITE-ProRule" id="PRU00221"/>
    </source>
</evidence>
<dbReference type="Gene3D" id="2.130.10.10">
    <property type="entry name" value="YVTN repeat-like/Quinoprotein amine dehydrogenase"/>
    <property type="match status" value="1"/>
</dbReference>
<dbReference type="KEGG" id="hro:HELRODRAFT_158756"/>
<keyword evidence="6" id="KW-1185">Reference proteome</keyword>
<keyword evidence="1" id="KW-0853">WD repeat</keyword>
<evidence type="ECO:0000259" key="3">
    <source>
        <dbReference type="Pfam" id="PF21031"/>
    </source>
</evidence>
<evidence type="ECO:0000313" key="4">
    <source>
        <dbReference type="EMBL" id="ESO12275.1"/>
    </source>
</evidence>
<dbReference type="CTD" id="20198028"/>
<keyword evidence="2" id="KW-0812">Transmembrane</keyword>
<dbReference type="GeneID" id="20198028"/>
<feature type="repeat" description="WD" evidence="1">
    <location>
        <begin position="111"/>
        <end position="145"/>
    </location>
</feature>
<evidence type="ECO:0000313" key="5">
    <source>
        <dbReference type="EnsemblMetazoa" id="HelroP158756"/>
    </source>
</evidence>
<protein>
    <recommendedName>
        <fullName evidence="3">WD repeat-containing protein 54 beta-propeller domain-containing protein</fullName>
    </recommendedName>
</protein>
<proteinExistence type="predicted"/>
<dbReference type="SUPFAM" id="SSF50978">
    <property type="entry name" value="WD40 repeat-like"/>
    <property type="match status" value="1"/>
</dbReference>
<reference evidence="4 6" key="2">
    <citation type="journal article" date="2013" name="Nature">
        <title>Insights into bilaterian evolution from three spiralian genomes.</title>
        <authorList>
            <person name="Simakov O."/>
            <person name="Marletaz F."/>
            <person name="Cho S.J."/>
            <person name="Edsinger-Gonzales E."/>
            <person name="Havlak P."/>
            <person name="Hellsten U."/>
            <person name="Kuo D.H."/>
            <person name="Larsson T."/>
            <person name="Lv J."/>
            <person name="Arendt D."/>
            <person name="Savage R."/>
            <person name="Osoegawa K."/>
            <person name="de Jong P."/>
            <person name="Grimwood J."/>
            <person name="Chapman J.A."/>
            <person name="Shapiro H."/>
            <person name="Aerts A."/>
            <person name="Otillar R.P."/>
            <person name="Terry A.Y."/>
            <person name="Boore J.L."/>
            <person name="Grigoriev I.V."/>
            <person name="Lindberg D.R."/>
            <person name="Seaver E.C."/>
            <person name="Weisblat D.A."/>
            <person name="Putnam N.H."/>
            <person name="Rokhsar D.S."/>
        </authorList>
    </citation>
    <scope>NUCLEOTIDE SEQUENCE</scope>
</reference>
<dbReference type="EnsemblMetazoa" id="HelroT158756">
    <property type="protein sequence ID" value="HelroP158756"/>
    <property type="gene ID" value="HelroG158756"/>
</dbReference>
<keyword evidence="2" id="KW-1133">Transmembrane helix</keyword>
<dbReference type="EMBL" id="AMQM01000124">
    <property type="status" value="NOT_ANNOTATED_CDS"/>
    <property type="molecule type" value="Genomic_DNA"/>
</dbReference>
<dbReference type="InParanoid" id="T1EN78"/>
<dbReference type="InterPro" id="IPR001680">
    <property type="entry name" value="WD40_rpt"/>
</dbReference>
<dbReference type="OrthoDB" id="756370at2759"/>
<dbReference type="PROSITE" id="PS50082">
    <property type="entry name" value="WD_REPEATS_2"/>
    <property type="match status" value="1"/>
</dbReference>
<name>T1EN78_HELRO</name>
<organism evidence="5 6">
    <name type="scientific">Helobdella robusta</name>
    <name type="common">Californian leech</name>
    <dbReference type="NCBI Taxonomy" id="6412"/>
    <lineage>
        <taxon>Eukaryota</taxon>
        <taxon>Metazoa</taxon>
        <taxon>Spiralia</taxon>
        <taxon>Lophotrochozoa</taxon>
        <taxon>Annelida</taxon>
        <taxon>Clitellata</taxon>
        <taxon>Hirudinea</taxon>
        <taxon>Rhynchobdellida</taxon>
        <taxon>Glossiphoniidae</taxon>
        <taxon>Helobdella</taxon>
    </lineage>
</organism>
<sequence length="193" mass="21573">MKVILVTGTSYGEIVVLDVPRQGNIYKHRETLPSSLLFFVMLFVVLTVIWELICHKENIVAGTSDGVIIIFTFTQYPCTSLICFEDRILGSYGSGHLCLFDLKSGSLLCEIGAHARLINSLHLSHNDRMILSAGEDAYVRLWRLSENLDQVEHVCNVLVEDLLIQGAKFVGQDSSSFAVTGYDSHEIAFFKRS</sequence>